<protein>
    <recommendedName>
        <fullName evidence="3">Phage tail protein</fullName>
    </recommendedName>
</protein>
<name>A0ABQ2RQR8_9DEIO</name>
<organism evidence="1 2">
    <name type="scientific">Deinococcus seoulensis</name>
    <dbReference type="NCBI Taxonomy" id="1837379"/>
    <lineage>
        <taxon>Bacteria</taxon>
        <taxon>Thermotogati</taxon>
        <taxon>Deinococcota</taxon>
        <taxon>Deinococci</taxon>
        <taxon>Deinococcales</taxon>
        <taxon>Deinococcaceae</taxon>
        <taxon>Deinococcus</taxon>
    </lineage>
</organism>
<keyword evidence="2" id="KW-1185">Reference proteome</keyword>
<dbReference type="NCBIfam" id="TIGR02241">
    <property type="entry name" value="conserved hypothetical phage tail region protein"/>
    <property type="match status" value="1"/>
</dbReference>
<sequence>MTFRSNVSFNRGRPRVTASLSLGPLGQVNFSAGFDLRNPTRPNLPRPVAPSELTMTHATRFKTITPQQTSLHVLSNHRYQVSIDGLEHAAFSEVSGLQVETETMDFIEGGVNDRVLRLPVRSRVGNLILKRGMVSGNELLEWHLNIVQGYLDVRNITVTVYDHPTGARDSGGTYRTADPKVRMRFELLQAYPVKWSGPTFSGNGDAVAVESLELAHAGFLQLSR</sequence>
<dbReference type="InterPro" id="IPR010667">
    <property type="entry name" value="Phage_T4_Gp19"/>
</dbReference>
<accession>A0ABQ2RQR8</accession>
<evidence type="ECO:0008006" key="3">
    <source>
        <dbReference type="Google" id="ProtNLM"/>
    </source>
</evidence>
<dbReference type="EMBL" id="BMQM01000009">
    <property type="protein sequence ID" value="GGR56072.1"/>
    <property type="molecule type" value="Genomic_DNA"/>
</dbReference>
<proteinExistence type="predicted"/>
<comment type="caution">
    <text evidence="1">The sequence shown here is derived from an EMBL/GenBank/DDBJ whole genome shotgun (WGS) entry which is preliminary data.</text>
</comment>
<reference evidence="2" key="1">
    <citation type="journal article" date="2019" name="Int. J. Syst. Evol. Microbiol.">
        <title>The Global Catalogue of Microorganisms (GCM) 10K type strain sequencing project: providing services to taxonomists for standard genome sequencing and annotation.</title>
        <authorList>
            <consortium name="The Broad Institute Genomics Platform"/>
            <consortium name="The Broad Institute Genome Sequencing Center for Infectious Disease"/>
            <person name="Wu L."/>
            <person name="Ma J."/>
        </authorList>
    </citation>
    <scope>NUCLEOTIDE SEQUENCE [LARGE SCALE GENOMIC DNA]</scope>
    <source>
        <strain evidence="2">JCM 31404</strain>
    </source>
</reference>
<evidence type="ECO:0000313" key="1">
    <source>
        <dbReference type="EMBL" id="GGR56072.1"/>
    </source>
</evidence>
<dbReference type="InterPro" id="IPR011747">
    <property type="entry name" value="CHP02241"/>
</dbReference>
<gene>
    <name evidence="1" type="ORF">GCM10008959_17110</name>
</gene>
<dbReference type="Proteomes" id="UP000634308">
    <property type="component" value="Unassembled WGS sequence"/>
</dbReference>
<dbReference type="PANTHER" id="PTHR38009">
    <property type="entry name" value="CONSERVED HYPOTHETICAL PHAGE TAIL PROTEIN"/>
    <property type="match status" value="1"/>
</dbReference>
<dbReference type="PANTHER" id="PTHR38009:SF1">
    <property type="entry name" value="CONSERVED HYPOTHETICAL PHAGE TAIL PROTEIN"/>
    <property type="match status" value="1"/>
</dbReference>
<dbReference type="Pfam" id="PF06841">
    <property type="entry name" value="Phage_T4_gp19"/>
    <property type="match status" value="1"/>
</dbReference>
<evidence type="ECO:0000313" key="2">
    <source>
        <dbReference type="Proteomes" id="UP000634308"/>
    </source>
</evidence>